<accession>A0A9N9EAX9</accession>
<feature type="non-terminal residue" evidence="1">
    <location>
        <position position="1"/>
    </location>
</feature>
<sequence>EHEVRFTNLKQRDKEKTNLIAKLDDDIRKIKQEQNVNILAQSNTFIPKSPIHSISSQSSISPNIEGISKQSNYSGHSIEKNNADPISQDFNSIPLDQTNISSVVDHSCLEKNVEKLCLKKGDKQNTLSHQKILYREKVKRGLRQELSSFCSKDSNGRVFNIQIPEFSLEAILTGSSKITAQTIVDLFNVAMKVRHKEILCWYCYYKSVRRSN</sequence>
<dbReference type="AlphaFoldDB" id="A0A9N9EAX9"/>
<evidence type="ECO:0000313" key="1">
    <source>
        <dbReference type="EMBL" id="CAG8670223.1"/>
    </source>
</evidence>
<comment type="caution">
    <text evidence="1">The sequence shown here is derived from an EMBL/GenBank/DDBJ whole genome shotgun (WGS) entry which is preliminary data.</text>
</comment>
<dbReference type="EMBL" id="CAJVPP010005812">
    <property type="protein sequence ID" value="CAG8670223.1"/>
    <property type="molecule type" value="Genomic_DNA"/>
</dbReference>
<proteinExistence type="predicted"/>
<evidence type="ECO:0000313" key="2">
    <source>
        <dbReference type="Proteomes" id="UP000789375"/>
    </source>
</evidence>
<gene>
    <name evidence="1" type="ORF">FMOSSE_LOCUS12368</name>
</gene>
<dbReference type="Proteomes" id="UP000789375">
    <property type="component" value="Unassembled WGS sequence"/>
</dbReference>
<protein>
    <submittedName>
        <fullName evidence="1">9221_t:CDS:1</fullName>
    </submittedName>
</protein>
<keyword evidence="2" id="KW-1185">Reference proteome</keyword>
<name>A0A9N9EAX9_FUNMO</name>
<organism evidence="1 2">
    <name type="scientific">Funneliformis mosseae</name>
    <name type="common">Endomycorrhizal fungus</name>
    <name type="synonym">Glomus mosseae</name>
    <dbReference type="NCBI Taxonomy" id="27381"/>
    <lineage>
        <taxon>Eukaryota</taxon>
        <taxon>Fungi</taxon>
        <taxon>Fungi incertae sedis</taxon>
        <taxon>Mucoromycota</taxon>
        <taxon>Glomeromycotina</taxon>
        <taxon>Glomeromycetes</taxon>
        <taxon>Glomerales</taxon>
        <taxon>Glomeraceae</taxon>
        <taxon>Funneliformis</taxon>
    </lineage>
</organism>
<reference evidence="1" key="1">
    <citation type="submission" date="2021-06" db="EMBL/GenBank/DDBJ databases">
        <authorList>
            <person name="Kallberg Y."/>
            <person name="Tangrot J."/>
            <person name="Rosling A."/>
        </authorList>
    </citation>
    <scope>NUCLEOTIDE SEQUENCE</scope>
    <source>
        <strain evidence="1">87-6 pot B 2015</strain>
    </source>
</reference>